<dbReference type="SMART" id="SM00342">
    <property type="entry name" value="HTH_ARAC"/>
    <property type="match status" value="1"/>
</dbReference>
<evidence type="ECO:0000313" key="8">
    <source>
        <dbReference type="EMBL" id="MBC1793574.1"/>
    </source>
</evidence>
<keyword evidence="2" id="KW-0238">DNA-binding</keyword>
<evidence type="ECO:0000256" key="1">
    <source>
        <dbReference type="ARBA" id="ARBA00023015"/>
    </source>
</evidence>
<feature type="modified residue" description="4-aspartylphosphate" evidence="4">
    <location>
        <position position="55"/>
    </location>
</feature>
<reference evidence="7 12" key="1">
    <citation type="submission" date="2014-05" db="EMBL/GenBank/DDBJ databases">
        <title>Novel Listeriaceae from food processing environments.</title>
        <authorList>
            <person name="den Bakker H.C."/>
        </authorList>
    </citation>
    <scope>NUCLEOTIDE SEQUENCE [LARGE SCALE GENOMIC DNA]</scope>
    <source>
        <strain evidence="7 12">FSL A5-0281</strain>
    </source>
</reference>
<keyword evidence="4" id="KW-0597">Phosphoprotein</keyword>
<gene>
    <name evidence="7" type="ORF">EP57_04665</name>
    <name evidence="8" type="ORF">HCA52_09120</name>
    <name evidence="9" type="ORF">HCA55_05205</name>
    <name evidence="11" type="ORF">HCB25_04040</name>
    <name evidence="10" type="ORF">HCB35_09350</name>
</gene>
<evidence type="ECO:0000313" key="10">
    <source>
        <dbReference type="EMBL" id="MBC2240686.1"/>
    </source>
</evidence>
<dbReference type="Pfam" id="PF00072">
    <property type="entry name" value="Response_reg"/>
    <property type="match status" value="1"/>
</dbReference>
<dbReference type="Proteomes" id="UP000553016">
    <property type="component" value="Unassembled WGS sequence"/>
</dbReference>
<dbReference type="PANTHER" id="PTHR43280">
    <property type="entry name" value="ARAC-FAMILY TRANSCRIPTIONAL REGULATOR"/>
    <property type="match status" value="1"/>
</dbReference>
<dbReference type="AlphaFoldDB" id="A0A099WF64"/>
<organism evidence="7 12">
    <name type="scientific">Listeria booriae</name>
    <dbReference type="NCBI Taxonomy" id="1552123"/>
    <lineage>
        <taxon>Bacteria</taxon>
        <taxon>Bacillati</taxon>
        <taxon>Bacillota</taxon>
        <taxon>Bacilli</taxon>
        <taxon>Bacillales</taxon>
        <taxon>Listeriaceae</taxon>
        <taxon>Listeria</taxon>
    </lineage>
</organism>
<dbReference type="Proteomes" id="UP000548082">
    <property type="component" value="Unassembled WGS sequence"/>
</dbReference>
<evidence type="ECO:0000256" key="4">
    <source>
        <dbReference type="PROSITE-ProRule" id="PRU00169"/>
    </source>
</evidence>
<dbReference type="GeneID" id="58716698"/>
<evidence type="ECO:0000313" key="15">
    <source>
        <dbReference type="Proteomes" id="UP000550367"/>
    </source>
</evidence>
<dbReference type="GO" id="GO:0043565">
    <property type="term" value="F:sequence-specific DNA binding"/>
    <property type="evidence" value="ECO:0007669"/>
    <property type="project" value="InterPro"/>
</dbReference>
<dbReference type="PANTHER" id="PTHR43280:SF35">
    <property type="entry name" value="RESPONSE REGULATOR"/>
    <property type="match status" value="1"/>
</dbReference>
<evidence type="ECO:0000313" key="12">
    <source>
        <dbReference type="Proteomes" id="UP000029844"/>
    </source>
</evidence>
<comment type="caution">
    <text evidence="7">The sequence shown here is derived from an EMBL/GenBank/DDBJ whole genome shotgun (WGS) entry which is preliminary data.</text>
</comment>
<dbReference type="SUPFAM" id="SSF46689">
    <property type="entry name" value="Homeodomain-like"/>
    <property type="match status" value="1"/>
</dbReference>
<evidence type="ECO:0000313" key="11">
    <source>
        <dbReference type="EMBL" id="MBC2243226.1"/>
    </source>
</evidence>
<dbReference type="RefSeq" id="WP_036084607.1">
    <property type="nucleotide sequence ID" value="NZ_CBCSHQ010000001.1"/>
</dbReference>
<evidence type="ECO:0000313" key="14">
    <source>
        <dbReference type="Proteomes" id="UP000548082"/>
    </source>
</evidence>
<dbReference type="Pfam" id="PF12833">
    <property type="entry name" value="HTH_18"/>
    <property type="match status" value="1"/>
</dbReference>
<dbReference type="CDD" id="cd17536">
    <property type="entry name" value="REC_YesN-like"/>
    <property type="match status" value="1"/>
</dbReference>
<dbReference type="Proteomes" id="UP000550367">
    <property type="component" value="Unassembled WGS sequence"/>
</dbReference>
<dbReference type="EMBL" id="JAARZA010000003">
    <property type="protein sequence ID" value="MBC2240686.1"/>
    <property type="molecule type" value="Genomic_DNA"/>
</dbReference>
<dbReference type="STRING" id="1552123.EP57_04665"/>
<dbReference type="PROSITE" id="PS01124">
    <property type="entry name" value="HTH_ARAC_FAMILY_2"/>
    <property type="match status" value="1"/>
</dbReference>
<proteinExistence type="predicted"/>
<keyword evidence="3" id="KW-0804">Transcription</keyword>
<dbReference type="PROSITE" id="PS50110">
    <property type="entry name" value="RESPONSE_REGULATORY"/>
    <property type="match status" value="1"/>
</dbReference>
<evidence type="ECO:0000259" key="6">
    <source>
        <dbReference type="PROSITE" id="PS50110"/>
    </source>
</evidence>
<dbReference type="eggNOG" id="COG4753">
    <property type="taxonomic scope" value="Bacteria"/>
</dbReference>
<evidence type="ECO:0000313" key="13">
    <source>
        <dbReference type="Proteomes" id="UP000539064"/>
    </source>
</evidence>
<dbReference type="EMBL" id="JAARVD010000002">
    <property type="protein sequence ID" value="MBC1796113.1"/>
    <property type="molecule type" value="Genomic_DNA"/>
</dbReference>
<dbReference type="Gene3D" id="3.40.50.2300">
    <property type="match status" value="1"/>
</dbReference>
<dbReference type="GO" id="GO:0000160">
    <property type="term" value="P:phosphorelay signal transduction system"/>
    <property type="evidence" value="ECO:0007669"/>
    <property type="project" value="InterPro"/>
</dbReference>
<feature type="domain" description="HTH araC/xylS-type" evidence="5">
    <location>
        <begin position="400"/>
        <end position="498"/>
    </location>
</feature>
<feature type="domain" description="Response regulatory" evidence="6">
    <location>
        <begin position="3"/>
        <end position="120"/>
    </location>
</feature>
<evidence type="ECO:0000313" key="9">
    <source>
        <dbReference type="EMBL" id="MBC1796113.1"/>
    </source>
</evidence>
<dbReference type="InterPro" id="IPR009057">
    <property type="entry name" value="Homeodomain-like_sf"/>
</dbReference>
<dbReference type="EMBL" id="JAARYY010000002">
    <property type="protein sequence ID" value="MBC2243226.1"/>
    <property type="molecule type" value="Genomic_DNA"/>
</dbReference>
<dbReference type="GO" id="GO:0003700">
    <property type="term" value="F:DNA-binding transcription factor activity"/>
    <property type="evidence" value="ECO:0007669"/>
    <property type="project" value="InterPro"/>
</dbReference>
<dbReference type="InterPro" id="IPR011006">
    <property type="entry name" value="CheY-like_superfamily"/>
</dbReference>
<dbReference type="eggNOG" id="COG2207">
    <property type="taxonomic scope" value="Bacteria"/>
</dbReference>
<dbReference type="EMBL" id="JAARVG010000007">
    <property type="protein sequence ID" value="MBC1793574.1"/>
    <property type="molecule type" value="Genomic_DNA"/>
</dbReference>
<dbReference type="Proteomes" id="UP000539064">
    <property type="component" value="Unassembled WGS sequence"/>
</dbReference>
<dbReference type="OrthoDB" id="342399at2"/>
<dbReference type="Gene3D" id="1.10.10.60">
    <property type="entry name" value="Homeodomain-like"/>
    <property type="match status" value="2"/>
</dbReference>
<evidence type="ECO:0000313" key="7">
    <source>
        <dbReference type="EMBL" id="KGL42755.1"/>
    </source>
</evidence>
<dbReference type="PRINTS" id="PR00032">
    <property type="entry name" value="HTHARAC"/>
</dbReference>
<dbReference type="SUPFAM" id="SSF52172">
    <property type="entry name" value="CheY-like"/>
    <property type="match status" value="1"/>
</dbReference>
<dbReference type="PROSITE" id="PS00041">
    <property type="entry name" value="HTH_ARAC_FAMILY_1"/>
    <property type="match status" value="1"/>
</dbReference>
<dbReference type="InterPro" id="IPR001789">
    <property type="entry name" value="Sig_transdc_resp-reg_receiver"/>
</dbReference>
<reference evidence="13 14" key="2">
    <citation type="submission" date="2020-03" db="EMBL/GenBank/DDBJ databases">
        <title>Soil Listeria distribution.</title>
        <authorList>
            <person name="Liao J."/>
            <person name="Wiedmann M."/>
        </authorList>
    </citation>
    <scope>NUCLEOTIDE SEQUENCE [LARGE SCALE GENOMIC DNA]</scope>
    <source>
        <strain evidence="10 16">FSL L7-0149</strain>
        <strain evidence="11 15">FSL L7-0153</strain>
        <strain evidence="8 13">FSL L7-0978</strain>
        <strain evidence="9 14">FSL L7-0990</strain>
    </source>
</reference>
<name>A0A099WF64_9LIST</name>
<dbReference type="InterPro" id="IPR020449">
    <property type="entry name" value="Tscrpt_reg_AraC-type_HTH"/>
</dbReference>
<dbReference type="Proteomes" id="UP000029844">
    <property type="component" value="Unassembled WGS sequence"/>
</dbReference>
<accession>A0A099WF64</accession>
<protein>
    <submittedName>
        <fullName evidence="7">Chemotaxis protein CheY</fullName>
    </submittedName>
    <submittedName>
        <fullName evidence="8">Response regulator transcription factor</fullName>
    </submittedName>
</protein>
<keyword evidence="1" id="KW-0805">Transcription regulation</keyword>
<keyword evidence="12" id="KW-1185">Reference proteome</keyword>
<dbReference type="SMART" id="SM00448">
    <property type="entry name" value="REC"/>
    <property type="match status" value="1"/>
</dbReference>
<dbReference type="InterPro" id="IPR018060">
    <property type="entry name" value="HTH_AraC"/>
</dbReference>
<evidence type="ECO:0000256" key="3">
    <source>
        <dbReference type="ARBA" id="ARBA00023163"/>
    </source>
</evidence>
<evidence type="ECO:0000259" key="5">
    <source>
        <dbReference type="PROSITE" id="PS01124"/>
    </source>
</evidence>
<dbReference type="InterPro" id="IPR018062">
    <property type="entry name" value="HTH_AraC-typ_CS"/>
</dbReference>
<dbReference type="EMBL" id="JNFA01000011">
    <property type="protein sequence ID" value="KGL42755.1"/>
    <property type="molecule type" value="Genomic_DNA"/>
</dbReference>
<evidence type="ECO:0000313" key="16">
    <source>
        <dbReference type="Proteomes" id="UP000553016"/>
    </source>
</evidence>
<evidence type="ECO:0000256" key="2">
    <source>
        <dbReference type="ARBA" id="ARBA00023125"/>
    </source>
</evidence>
<sequence length="502" mass="58161">MLKMLLVDDEPLIVQGLQAVIREFDEEIEIIGTAKNGMEALTHFATQPCDLVITDIKMPKMDGLQLIEAWKKEQDTTKFIVLSGFQEFEYVKRGLAIGIENYLLKPLNETELLETITQIKEKVEADFQATGDDEAYYILRDNALWRWLNNRIGTEDWKERMALYKMPLAQDQMTALIWIQPMYGRRDWTADGWRKLQSYLRAEYPFMLLNPEEELLIGLMAEDETGIATQIAKVYDEISAIVGAEQCFFLMSEVGTGTAYFPKAFRQLEQLLQERLVSSPGTLISADKILPHRWRPNFSQHQLARALVLREKEETLAWLDAFFAEWELHLYESDPHQVIRVLSEVALMMSESDPEQLLTVIRRLDGAITPCELKNTMLELIHPFFDRKQHDDNSKSPIIQKILTYVAENFTEGMSLKTLGAKFHINAVYLGQLFQKEVGVHFTDYLNQFRVNHAKEILMGTKQPVTTIAEESGYTDMAYFYRQFKKYTGYTPNGFRKKETVQ</sequence>